<keyword evidence="2" id="KW-1185">Reference proteome</keyword>
<evidence type="ECO:0000313" key="2">
    <source>
        <dbReference type="Proteomes" id="UP001597509"/>
    </source>
</evidence>
<dbReference type="Proteomes" id="UP001597509">
    <property type="component" value="Unassembled WGS sequence"/>
</dbReference>
<comment type="caution">
    <text evidence="1">The sequence shown here is derived from an EMBL/GenBank/DDBJ whole genome shotgun (WGS) entry which is preliminary data.</text>
</comment>
<reference evidence="2" key="1">
    <citation type="journal article" date="2019" name="Int. J. Syst. Evol. Microbiol.">
        <title>The Global Catalogue of Microorganisms (GCM) 10K type strain sequencing project: providing services to taxonomists for standard genome sequencing and annotation.</title>
        <authorList>
            <consortium name="The Broad Institute Genomics Platform"/>
            <consortium name="The Broad Institute Genome Sequencing Center for Infectious Disease"/>
            <person name="Wu L."/>
            <person name="Ma J."/>
        </authorList>
    </citation>
    <scope>NUCLEOTIDE SEQUENCE [LARGE SCALE GENOMIC DNA]</scope>
    <source>
        <strain evidence="2">KCTC 22209</strain>
    </source>
</reference>
<evidence type="ECO:0000313" key="1">
    <source>
        <dbReference type="EMBL" id="MFD2902530.1"/>
    </source>
</evidence>
<proteinExistence type="predicted"/>
<dbReference type="RefSeq" id="WP_380917563.1">
    <property type="nucleotide sequence ID" value="NZ_JBHUPE010000001.1"/>
</dbReference>
<accession>A0ABW5YQJ0</accession>
<protein>
    <submittedName>
        <fullName evidence="1">Uncharacterized protein</fullName>
    </submittedName>
</protein>
<sequence length="321" mass="37448">MKNKPLEPIKFNFYKLDILPLKENGDLRAKDLLDKIISVCSPNKNGNKGYLIDRFESRIGVDRRELFINYITYNHLQKRYKGSICLLRRGKTPMVKPLESYSLIPLESLNLGSLAETTHFFIDVSSTKIILCFEYNYYGPRISDLEYYFRNIGKDNLGITKKTSITFFLDRPFEEVLDNIKELNSFDIKIEPKKIAQIEKKIVNSYFTSLNSIGSLFSPKYLSFKAYYQTPGASIRTDSSKAKSMVEKLIKSFRSGHTDLESFDSFTIEFINQNDEPDKLNLIKNQKSFTIEVNMDEIRSHNDWYILIENEFNKFIEQQNG</sequence>
<dbReference type="EMBL" id="JBHUPE010000001">
    <property type="protein sequence ID" value="MFD2902530.1"/>
    <property type="molecule type" value="Genomic_DNA"/>
</dbReference>
<gene>
    <name evidence="1" type="ORF">ACFS6I_01240</name>
</gene>
<name>A0ABW5YQJ0_9SPHI</name>
<organism evidence="1 2">
    <name type="scientific">Sphingobacterium anhuiense</name>
    <dbReference type="NCBI Taxonomy" id="493780"/>
    <lineage>
        <taxon>Bacteria</taxon>
        <taxon>Pseudomonadati</taxon>
        <taxon>Bacteroidota</taxon>
        <taxon>Sphingobacteriia</taxon>
        <taxon>Sphingobacteriales</taxon>
        <taxon>Sphingobacteriaceae</taxon>
        <taxon>Sphingobacterium</taxon>
    </lineage>
</organism>